<protein>
    <recommendedName>
        <fullName evidence="5">Methyltransferase-domain-containing protein</fullName>
    </recommendedName>
</protein>
<dbReference type="AlphaFoldDB" id="A0A433QUB8"/>
<dbReference type="PANTHER" id="PTHR14614">
    <property type="entry name" value="HEPATOCELLULAR CARCINOMA-ASSOCIATED ANTIGEN"/>
    <property type="match status" value="1"/>
</dbReference>
<evidence type="ECO:0000256" key="1">
    <source>
        <dbReference type="SAM" id="MobiDB-lite"/>
    </source>
</evidence>
<feature type="region of interest" description="Disordered" evidence="1">
    <location>
        <begin position="237"/>
        <end position="272"/>
    </location>
</feature>
<feature type="chain" id="PRO_5019558555" description="Methyltransferase-domain-containing protein" evidence="2">
    <location>
        <begin position="23"/>
        <end position="272"/>
    </location>
</feature>
<feature type="signal peptide" evidence="2">
    <location>
        <begin position="1"/>
        <end position="22"/>
    </location>
</feature>
<dbReference type="InterPro" id="IPR019410">
    <property type="entry name" value="Methyltransf_16"/>
</dbReference>
<organism evidence="3 4">
    <name type="scientific">Jimgerdemannia flammicorona</name>
    <dbReference type="NCBI Taxonomy" id="994334"/>
    <lineage>
        <taxon>Eukaryota</taxon>
        <taxon>Fungi</taxon>
        <taxon>Fungi incertae sedis</taxon>
        <taxon>Mucoromycota</taxon>
        <taxon>Mucoromycotina</taxon>
        <taxon>Endogonomycetes</taxon>
        <taxon>Endogonales</taxon>
        <taxon>Endogonaceae</taxon>
        <taxon>Jimgerdemannia</taxon>
    </lineage>
</organism>
<dbReference type="PANTHER" id="PTHR14614:SF123">
    <property type="entry name" value="OS04G0645500 PROTEIN"/>
    <property type="match status" value="1"/>
</dbReference>
<gene>
    <name evidence="3" type="ORF">BC938DRAFT_471952</name>
</gene>
<feature type="compositionally biased region" description="Pro residues" evidence="1">
    <location>
        <begin position="238"/>
        <end position="248"/>
    </location>
</feature>
<evidence type="ECO:0000313" key="3">
    <source>
        <dbReference type="EMBL" id="RUS33384.1"/>
    </source>
</evidence>
<feature type="compositionally biased region" description="Basic residues" evidence="1">
    <location>
        <begin position="249"/>
        <end position="265"/>
    </location>
</feature>
<dbReference type="SUPFAM" id="SSF53335">
    <property type="entry name" value="S-adenosyl-L-methionine-dependent methyltransferases"/>
    <property type="match status" value="1"/>
</dbReference>
<dbReference type="InterPro" id="IPR029063">
    <property type="entry name" value="SAM-dependent_MTases_sf"/>
</dbReference>
<name>A0A433QUB8_9FUNG</name>
<sequence>MLLGLRLVFLLLVFAMSTVSIASPEARILLHRQQRLQQQDVEPERPILLIEGARFPAFDFARRKGAASAAGGVSFEIDGRPVYLVDNGEDGAKWELKDEEHTVRTAESIWDCGAGKSLPGLSAAILGARVTLTDAPGVVPLIRRIVALNGLDAQLRGPEVGAVERVEALDWIERDQYLLTILPPTEELFDLILCADVVWVEYLIEPLVATLSGSETNSEHLSWHLFRLPFLKIFTNAPSPPSRQPSPVRPRRRSSLLTRRARHVSTRASSPS</sequence>
<accession>A0A433QUB8</accession>
<proteinExistence type="predicted"/>
<keyword evidence="2" id="KW-0732">Signal</keyword>
<reference evidence="3 4" key="1">
    <citation type="journal article" date="2018" name="New Phytol.">
        <title>Phylogenomics of Endogonaceae and evolution of mycorrhizas within Mucoromycota.</title>
        <authorList>
            <person name="Chang Y."/>
            <person name="Desiro A."/>
            <person name="Na H."/>
            <person name="Sandor L."/>
            <person name="Lipzen A."/>
            <person name="Clum A."/>
            <person name="Barry K."/>
            <person name="Grigoriev I.V."/>
            <person name="Martin F.M."/>
            <person name="Stajich J.E."/>
            <person name="Smith M.E."/>
            <person name="Bonito G."/>
            <person name="Spatafora J.W."/>
        </authorList>
    </citation>
    <scope>NUCLEOTIDE SEQUENCE [LARGE SCALE GENOMIC DNA]</scope>
    <source>
        <strain evidence="3 4">AD002</strain>
    </source>
</reference>
<keyword evidence="4" id="KW-1185">Reference proteome</keyword>
<dbReference type="Pfam" id="PF10294">
    <property type="entry name" value="Methyltransf_16"/>
    <property type="match status" value="1"/>
</dbReference>
<dbReference type="Gene3D" id="3.40.50.150">
    <property type="entry name" value="Vaccinia Virus protein VP39"/>
    <property type="match status" value="1"/>
</dbReference>
<evidence type="ECO:0000256" key="2">
    <source>
        <dbReference type="SAM" id="SignalP"/>
    </source>
</evidence>
<dbReference type="EMBL" id="RBNJ01001264">
    <property type="protein sequence ID" value="RUS33384.1"/>
    <property type="molecule type" value="Genomic_DNA"/>
</dbReference>
<evidence type="ECO:0008006" key="5">
    <source>
        <dbReference type="Google" id="ProtNLM"/>
    </source>
</evidence>
<dbReference type="Proteomes" id="UP000274822">
    <property type="component" value="Unassembled WGS sequence"/>
</dbReference>
<evidence type="ECO:0000313" key="4">
    <source>
        <dbReference type="Proteomes" id="UP000274822"/>
    </source>
</evidence>
<comment type="caution">
    <text evidence="3">The sequence shown here is derived from an EMBL/GenBank/DDBJ whole genome shotgun (WGS) entry which is preliminary data.</text>
</comment>